<reference evidence="2 3" key="1">
    <citation type="submission" date="2019-01" db="EMBL/GenBank/DDBJ databases">
        <title>Draft Genome and Complete Hox-Cluster Characterization of the Sterlet Sturgeon (Acipenser ruthenus).</title>
        <authorList>
            <person name="Wei Q."/>
        </authorList>
    </citation>
    <scope>NUCLEOTIDE SEQUENCE [LARGE SCALE GENOMIC DNA]</scope>
    <source>
        <strain evidence="2">WHYD16114868_AA</strain>
        <tissue evidence="2">Blood</tissue>
    </source>
</reference>
<keyword evidence="3" id="KW-1185">Reference proteome</keyword>
<evidence type="ECO:0000313" key="2">
    <source>
        <dbReference type="EMBL" id="RXM95814.1"/>
    </source>
</evidence>
<proteinExistence type="predicted"/>
<evidence type="ECO:0000313" key="3">
    <source>
        <dbReference type="Proteomes" id="UP000289886"/>
    </source>
</evidence>
<dbReference type="AlphaFoldDB" id="A0A444V5Y4"/>
<sequence length="61" mass="6625">MVDVTIQENVGYLGSRESGRVHTKIREKSTETEEIAGLVSVPDPEPSGRAFTPTTAQSYMA</sequence>
<gene>
    <name evidence="2" type="ORF">EOD39_16432</name>
</gene>
<accession>A0A444V5Y4</accession>
<dbReference type="Proteomes" id="UP000289886">
    <property type="component" value="Unassembled WGS sequence"/>
</dbReference>
<evidence type="ECO:0000256" key="1">
    <source>
        <dbReference type="SAM" id="MobiDB-lite"/>
    </source>
</evidence>
<name>A0A444V5Y4_ACIRT</name>
<feature type="compositionally biased region" description="Polar residues" evidence="1">
    <location>
        <begin position="52"/>
        <end position="61"/>
    </location>
</feature>
<comment type="caution">
    <text evidence="2">The sequence shown here is derived from an EMBL/GenBank/DDBJ whole genome shotgun (WGS) entry which is preliminary data.</text>
</comment>
<protein>
    <submittedName>
        <fullName evidence="2">Uncharacterized protein</fullName>
    </submittedName>
</protein>
<feature type="region of interest" description="Disordered" evidence="1">
    <location>
        <begin position="39"/>
        <end position="61"/>
    </location>
</feature>
<organism evidence="2 3">
    <name type="scientific">Acipenser ruthenus</name>
    <name type="common">Sterlet sturgeon</name>
    <dbReference type="NCBI Taxonomy" id="7906"/>
    <lineage>
        <taxon>Eukaryota</taxon>
        <taxon>Metazoa</taxon>
        <taxon>Chordata</taxon>
        <taxon>Craniata</taxon>
        <taxon>Vertebrata</taxon>
        <taxon>Euteleostomi</taxon>
        <taxon>Actinopterygii</taxon>
        <taxon>Chondrostei</taxon>
        <taxon>Acipenseriformes</taxon>
        <taxon>Acipenseridae</taxon>
        <taxon>Acipenser</taxon>
    </lineage>
</organism>
<dbReference type="EMBL" id="SCEB01002074">
    <property type="protein sequence ID" value="RXM95814.1"/>
    <property type="molecule type" value="Genomic_DNA"/>
</dbReference>